<feature type="region of interest" description="Disordered" evidence="1">
    <location>
        <begin position="56"/>
        <end position="77"/>
    </location>
</feature>
<sequence length="77" mass="8736">MMADNGWQNGGSERGGERGERGERREERGERREERGEIVFENGVEWVVLGAVERDCSGGGRTEEVKEEGREKVRDNV</sequence>
<keyword evidence="3" id="KW-1185">Reference proteome</keyword>
<gene>
    <name evidence="2" type="ORF">HUJ06_015860</name>
</gene>
<evidence type="ECO:0000256" key="1">
    <source>
        <dbReference type="SAM" id="MobiDB-lite"/>
    </source>
</evidence>
<comment type="caution">
    <text evidence="2">The sequence shown here is derived from an EMBL/GenBank/DDBJ whole genome shotgun (WGS) entry which is preliminary data.</text>
</comment>
<reference evidence="2 3" key="1">
    <citation type="journal article" date="2020" name="Mol. Biol. Evol.">
        <title>Distinct Expression and Methylation Patterns for Genes with Different Fates following a Single Whole-Genome Duplication in Flowering Plants.</title>
        <authorList>
            <person name="Shi T."/>
            <person name="Rahmani R.S."/>
            <person name="Gugger P.F."/>
            <person name="Wang M."/>
            <person name="Li H."/>
            <person name="Zhang Y."/>
            <person name="Li Z."/>
            <person name="Wang Q."/>
            <person name="Van de Peer Y."/>
            <person name="Marchal K."/>
            <person name="Chen J."/>
        </authorList>
    </citation>
    <scope>NUCLEOTIDE SEQUENCE [LARGE SCALE GENOMIC DNA]</scope>
    <source>
        <tissue evidence="2">Leaf</tissue>
    </source>
</reference>
<organism evidence="2 3">
    <name type="scientific">Nelumbo nucifera</name>
    <name type="common">Sacred lotus</name>
    <dbReference type="NCBI Taxonomy" id="4432"/>
    <lineage>
        <taxon>Eukaryota</taxon>
        <taxon>Viridiplantae</taxon>
        <taxon>Streptophyta</taxon>
        <taxon>Embryophyta</taxon>
        <taxon>Tracheophyta</taxon>
        <taxon>Spermatophyta</taxon>
        <taxon>Magnoliopsida</taxon>
        <taxon>Proteales</taxon>
        <taxon>Nelumbonaceae</taxon>
        <taxon>Nelumbo</taxon>
    </lineage>
</organism>
<proteinExistence type="predicted"/>
<evidence type="ECO:0000313" key="2">
    <source>
        <dbReference type="EMBL" id="DAD41537.1"/>
    </source>
</evidence>
<dbReference type="EMBL" id="DUZY01000005">
    <property type="protein sequence ID" value="DAD41537.1"/>
    <property type="molecule type" value="Genomic_DNA"/>
</dbReference>
<evidence type="ECO:0000313" key="3">
    <source>
        <dbReference type="Proteomes" id="UP000607653"/>
    </source>
</evidence>
<dbReference type="AlphaFoldDB" id="A0A822Z9J7"/>
<feature type="compositionally biased region" description="Basic and acidic residues" evidence="1">
    <location>
        <begin position="14"/>
        <end position="36"/>
    </location>
</feature>
<accession>A0A822Z9J7</accession>
<dbReference type="Proteomes" id="UP000607653">
    <property type="component" value="Unassembled WGS sequence"/>
</dbReference>
<name>A0A822Z9J7_NELNU</name>
<feature type="region of interest" description="Disordered" evidence="1">
    <location>
        <begin position="1"/>
        <end position="36"/>
    </location>
</feature>
<protein>
    <submittedName>
        <fullName evidence="2">Uncharacterized protein</fullName>
    </submittedName>
</protein>